<evidence type="ECO:0000313" key="2">
    <source>
        <dbReference type="Proteomes" id="UP001335648"/>
    </source>
</evidence>
<dbReference type="AlphaFoldDB" id="A0AAN8B4U3"/>
<dbReference type="Proteomes" id="UP001335648">
    <property type="component" value="Unassembled WGS sequence"/>
</dbReference>
<protein>
    <submittedName>
        <fullName evidence="1">Uncharacterized protein</fullName>
    </submittedName>
</protein>
<reference evidence="1 2" key="1">
    <citation type="journal article" date="2023" name="Mol. Biol. Evol.">
        <title>Genomics of Secondarily Temperate Adaptation in the Only Non-Antarctic Icefish.</title>
        <authorList>
            <person name="Rivera-Colon A.G."/>
            <person name="Rayamajhi N."/>
            <person name="Minhas B.F."/>
            <person name="Madrigal G."/>
            <person name="Bilyk K.T."/>
            <person name="Yoon V."/>
            <person name="Hune M."/>
            <person name="Gregory S."/>
            <person name="Cheng C.H.C."/>
            <person name="Catchen J.M."/>
        </authorList>
    </citation>
    <scope>NUCLEOTIDE SEQUENCE [LARGE SCALE GENOMIC DNA]</scope>
    <source>
        <strain evidence="1">JC2023a</strain>
    </source>
</reference>
<accession>A0AAN8B4U3</accession>
<name>A0AAN8B4U3_9TELE</name>
<sequence>MSSVITGRQHCAWYWQPHALARRPESCCPMGATLRTPPHSRPHFCFHARNSVGPCSPVSTLPVEELERKLHQAA</sequence>
<comment type="caution">
    <text evidence="1">The sequence shown here is derived from an EMBL/GenBank/DDBJ whole genome shotgun (WGS) entry which is preliminary data.</text>
</comment>
<keyword evidence="2" id="KW-1185">Reference proteome</keyword>
<evidence type="ECO:0000313" key="1">
    <source>
        <dbReference type="EMBL" id="KAK5878085.1"/>
    </source>
</evidence>
<proteinExistence type="predicted"/>
<gene>
    <name evidence="1" type="ORF">CesoFtcFv8_025529</name>
</gene>
<dbReference type="EMBL" id="JAULUE010002066">
    <property type="protein sequence ID" value="KAK5878085.1"/>
    <property type="molecule type" value="Genomic_DNA"/>
</dbReference>
<organism evidence="1 2">
    <name type="scientific">Champsocephalus esox</name>
    <name type="common">pike icefish</name>
    <dbReference type="NCBI Taxonomy" id="159716"/>
    <lineage>
        <taxon>Eukaryota</taxon>
        <taxon>Metazoa</taxon>
        <taxon>Chordata</taxon>
        <taxon>Craniata</taxon>
        <taxon>Vertebrata</taxon>
        <taxon>Euteleostomi</taxon>
        <taxon>Actinopterygii</taxon>
        <taxon>Neopterygii</taxon>
        <taxon>Teleostei</taxon>
        <taxon>Neoteleostei</taxon>
        <taxon>Acanthomorphata</taxon>
        <taxon>Eupercaria</taxon>
        <taxon>Perciformes</taxon>
        <taxon>Notothenioidei</taxon>
        <taxon>Channichthyidae</taxon>
        <taxon>Champsocephalus</taxon>
    </lineage>
</organism>